<dbReference type="InterPro" id="IPR008031">
    <property type="entry name" value="MtmB_MeTrfase"/>
</dbReference>
<dbReference type="Pfam" id="PF05369">
    <property type="entry name" value="MtmB"/>
    <property type="match status" value="1"/>
</dbReference>
<dbReference type="SUPFAM" id="SSF75098">
    <property type="entry name" value="Monomethylamine methyltransferase MtmB"/>
    <property type="match status" value="1"/>
</dbReference>
<gene>
    <name evidence="1" type="ORF">GF339_23890</name>
</gene>
<evidence type="ECO:0000313" key="1">
    <source>
        <dbReference type="EMBL" id="MBD3327646.1"/>
    </source>
</evidence>
<feature type="non-terminal residue" evidence="1">
    <location>
        <position position="190"/>
    </location>
</feature>
<accession>A0A9D5Q995</accession>
<sequence>MASATPYRLWEIQQRSNTGPQCDEDEFLPKIFTPTLQQIIKKYEIKYDPNTPVPADNDLADRVWQAGWELFREVGLYNTDTHRMIKVSDEEIKEALYLAKGDYWVGAGKDAVHWTHRQIEDTEPPFCLFSPDCTCSEELHYSMCLAFLKEPLLDGFCAPILEDSMGQKIRSASPFEINGSTQHIYNLRLA</sequence>
<keyword evidence="1" id="KW-0808">Transferase</keyword>
<dbReference type="Gene3D" id="3.20.20.460">
    <property type="entry name" value="Monomethylamine methyltransferase MtmB"/>
    <property type="match status" value="1"/>
</dbReference>
<proteinExistence type="predicted"/>
<keyword evidence="1" id="KW-0489">Methyltransferase</keyword>
<dbReference type="InterPro" id="IPR036655">
    <property type="entry name" value="MtmB_sf"/>
</dbReference>
<protein>
    <submittedName>
        <fullName evidence="1">Monomethylamine:corrinoid methyltransferase</fullName>
    </submittedName>
</protein>
<dbReference type="GO" id="GO:0032259">
    <property type="term" value="P:methylation"/>
    <property type="evidence" value="ECO:0007669"/>
    <property type="project" value="UniProtKB-KW"/>
</dbReference>
<reference evidence="1" key="1">
    <citation type="submission" date="2019-11" db="EMBL/GenBank/DDBJ databases">
        <title>Microbial mats filling the niche in hypersaline microbial mats.</title>
        <authorList>
            <person name="Wong H.L."/>
            <person name="Macleod F.I."/>
            <person name="White R.A. III"/>
            <person name="Burns B.P."/>
        </authorList>
    </citation>
    <scope>NUCLEOTIDE SEQUENCE</scope>
    <source>
        <strain evidence="1">Rbin_158</strain>
    </source>
</reference>
<name>A0A9D5Q995_9BACT</name>
<dbReference type="AlphaFoldDB" id="A0A9D5Q995"/>
<comment type="caution">
    <text evidence="1">The sequence shown here is derived from an EMBL/GenBank/DDBJ whole genome shotgun (WGS) entry which is preliminary data.</text>
</comment>
<organism evidence="1 2">
    <name type="scientific">candidate division KSB3 bacterium</name>
    <dbReference type="NCBI Taxonomy" id="2044937"/>
    <lineage>
        <taxon>Bacteria</taxon>
        <taxon>candidate division KSB3</taxon>
    </lineage>
</organism>
<evidence type="ECO:0000313" key="2">
    <source>
        <dbReference type="Proteomes" id="UP000649604"/>
    </source>
</evidence>
<dbReference type="EMBL" id="WJJP01000769">
    <property type="protein sequence ID" value="MBD3327646.1"/>
    <property type="molecule type" value="Genomic_DNA"/>
</dbReference>
<dbReference type="Proteomes" id="UP000649604">
    <property type="component" value="Unassembled WGS sequence"/>
</dbReference>
<dbReference type="GO" id="GO:0008168">
    <property type="term" value="F:methyltransferase activity"/>
    <property type="evidence" value="ECO:0007669"/>
    <property type="project" value="UniProtKB-KW"/>
</dbReference>